<feature type="chain" id="PRO_5028803109" evidence="2">
    <location>
        <begin position="30"/>
        <end position="67"/>
    </location>
</feature>
<evidence type="ECO:0000313" key="4">
    <source>
        <dbReference type="Proteomes" id="UP000480266"/>
    </source>
</evidence>
<evidence type="ECO:0000256" key="2">
    <source>
        <dbReference type="SAM" id="SignalP"/>
    </source>
</evidence>
<name>A0A7C9RHA8_9BRAD</name>
<feature type="region of interest" description="Disordered" evidence="1">
    <location>
        <begin position="32"/>
        <end position="59"/>
    </location>
</feature>
<evidence type="ECO:0000256" key="1">
    <source>
        <dbReference type="SAM" id="MobiDB-lite"/>
    </source>
</evidence>
<accession>A0A7C9RHA8</accession>
<keyword evidence="3" id="KW-0378">Hydrolase</keyword>
<organism evidence="3 4">
    <name type="scientific">Candidatus Afipia apatlaquensis</name>
    <dbReference type="NCBI Taxonomy" id="2712852"/>
    <lineage>
        <taxon>Bacteria</taxon>
        <taxon>Pseudomonadati</taxon>
        <taxon>Pseudomonadota</taxon>
        <taxon>Alphaproteobacteria</taxon>
        <taxon>Hyphomicrobiales</taxon>
        <taxon>Nitrobacteraceae</taxon>
        <taxon>Afipia</taxon>
    </lineage>
</organism>
<feature type="compositionally biased region" description="Low complexity" evidence="1">
    <location>
        <begin position="32"/>
        <end position="44"/>
    </location>
</feature>
<protein>
    <submittedName>
        <fullName evidence="3">6-aminohexanoate hydrolase</fullName>
    </submittedName>
</protein>
<keyword evidence="4" id="KW-1185">Reference proteome</keyword>
<feature type="non-terminal residue" evidence="3">
    <location>
        <position position="67"/>
    </location>
</feature>
<dbReference type="Proteomes" id="UP000480266">
    <property type="component" value="Unassembled WGS sequence"/>
</dbReference>
<comment type="caution">
    <text evidence="3">The sequence shown here is derived from an EMBL/GenBank/DDBJ whole genome shotgun (WGS) entry which is preliminary data.</text>
</comment>
<dbReference type="EMBL" id="JAAMRR010001037">
    <property type="protein sequence ID" value="NGX97443.1"/>
    <property type="molecule type" value="Genomic_DNA"/>
</dbReference>
<evidence type="ECO:0000313" key="3">
    <source>
        <dbReference type="EMBL" id="NGX97443.1"/>
    </source>
</evidence>
<gene>
    <name evidence="3" type="ORF">G4V63_20240</name>
</gene>
<dbReference type="AlphaFoldDB" id="A0A7C9RHA8"/>
<reference evidence="3" key="1">
    <citation type="submission" date="2020-02" db="EMBL/GenBank/DDBJ databases">
        <title>Draft genome sequence of Candidatus Afipia apatlaquensis IBT-C3, a potential strain for decolorization of textile dyes.</title>
        <authorList>
            <person name="Sanchez-Reyes A."/>
            <person name="Breton-Deval L."/>
            <person name="Mangelson H."/>
            <person name="Sanchez-Flores A."/>
        </authorList>
    </citation>
    <scope>NUCLEOTIDE SEQUENCE [LARGE SCALE GENOMIC DNA]</scope>
    <source>
        <strain evidence="3">IBT-C3</strain>
    </source>
</reference>
<proteinExistence type="predicted"/>
<sequence length="67" mass="6937">MTIRTHAARYAAALLALTGAGTLSSTALNAQTAQPLPTATQTDPKTLGLMQGFPPPPDKTIRFIDGS</sequence>
<feature type="signal peptide" evidence="2">
    <location>
        <begin position="1"/>
        <end position="29"/>
    </location>
</feature>
<keyword evidence="2" id="KW-0732">Signal</keyword>
<dbReference type="GO" id="GO:0016787">
    <property type="term" value="F:hydrolase activity"/>
    <property type="evidence" value="ECO:0007669"/>
    <property type="project" value="UniProtKB-KW"/>
</dbReference>